<accession>A0AAN4ZB60</accession>
<organism evidence="2 3">
    <name type="scientific">Pristionchus mayeri</name>
    <dbReference type="NCBI Taxonomy" id="1317129"/>
    <lineage>
        <taxon>Eukaryota</taxon>
        <taxon>Metazoa</taxon>
        <taxon>Ecdysozoa</taxon>
        <taxon>Nematoda</taxon>
        <taxon>Chromadorea</taxon>
        <taxon>Rhabditida</taxon>
        <taxon>Rhabditina</taxon>
        <taxon>Diplogasteromorpha</taxon>
        <taxon>Diplogasteroidea</taxon>
        <taxon>Neodiplogasteridae</taxon>
        <taxon>Pristionchus</taxon>
    </lineage>
</organism>
<evidence type="ECO:0000313" key="2">
    <source>
        <dbReference type="EMBL" id="GMR35846.1"/>
    </source>
</evidence>
<reference evidence="3" key="1">
    <citation type="submission" date="2022-10" db="EMBL/GenBank/DDBJ databases">
        <title>Genome assembly of Pristionchus species.</title>
        <authorList>
            <person name="Yoshida K."/>
            <person name="Sommer R.J."/>
        </authorList>
    </citation>
    <scope>NUCLEOTIDE SEQUENCE [LARGE SCALE GENOMIC DNA]</scope>
    <source>
        <strain evidence="3">RS5460</strain>
    </source>
</reference>
<feature type="compositionally biased region" description="Basic and acidic residues" evidence="1">
    <location>
        <begin position="210"/>
        <end position="224"/>
    </location>
</feature>
<evidence type="ECO:0000313" key="3">
    <source>
        <dbReference type="Proteomes" id="UP001328107"/>
    </source>
</evidence>
<sequence>PVTTSTSPSLPPSIDFFPSPFMPPTPFDGSTAFLAAGVRSDRTTSLRSQWEAACVKDEHEARAEALRVSRNRGYSFPKWRSNDALSASLVASNEKGAVYIPVDSRIPEDRQRKMMQTEMEARETKVLIHLEAQLSRKPSLHRGRSVDAVNLQLDHSPWYDEHEIRGGIERESIANLQRTRARFETPTHSTANSRLASPQPPPVTTHPRRLIIDDRSSPPYEHRLTPPQQQMTRVAPSSHLGSSLSLSSRLSPEEARLVQFLRQNAHLATSLGISIPPDLMRDVITSYAHSEPVQKYEEYPANGTSYRRTEIISREEQQQISPVGSSSSSDRYGRRGAMSPTRFPRRHEIVRVVPENRKEAAQALEGRHGADLIAAEIRLQREREEDLKRSRSQLGLPDLQDTLQLWRQGYRGLSTNCLASASSFDHGLNHEFGRMSKAQSITELSFR</sequence>
<feature type="region of interest" description="Disordered" evidence="1">
    <location>
        <begin position="313"/>
        <end position="344"/>
    </location>
</feature>
<name>A0AAN4ZB60_9BILA</name>
<dbReference type="AlphaFoldDB" id="A0AAN4ZB60"/>
<dbReference type="EMBL" id="BTRK01000002">
    <property type="protein sequence ID" value="GMR35846.1"/>
    <property type="molecule type" value="Genomic_DNA"/>
</dbReference>
<feature type="compositionally biased region" description="Low complexity" evidence="1">
    <location>
        <begin position="237"/>
        <end position="247"/>
    </location>
</feature>
<proteinExistence type="predicted"/>
<evidence type="ECO:0000256" key="1">
    <source>
        <dbReference type="SAM" id="MobiDB-lite"/>
    </source>
</evidence>
<gene>
    <name evidence="2" type="ORF">PMAYCL1PPCAC_06041</name>
</gene>
<keyword evidence="3" id="KW-1185">Reference proteome</keyword>
<dbReference type="Proteomes" id="UP001328107">
    <property type="component" value="Unassembled WGS sequence"/>
</dbReference>
<protein>
    <submittedName>
        <fullName evidence="2">Uncharacterized protein</fullName>
    </submittedName>
</protein>
<feature type="compositionally biased region" description="Polar residues" evidence="1">
    <location>
        <begin position="186"/>
        <end position="196"/>
    </location>
</feature>
<feature type="non-terminal residue" evidence="2">
    <location>
        <position position="1"/>
    </location>
</feature>
<feature type="region of interest" description="Disordered" evidence="1">
    <location>
        <begin position="184"/>
        <end position="247"/>
    </location>
</feature>
<comment type="caution">
    <text evidence="2">The sequence shown here is derived from an EMBL/GenBank/DDBJ whole genome shotgun (WGS) entry which is preliminary data.</text>
</comment>